<sequence length="89" mass="9861">MTKFGDYDTHADLVDRMSETLGLDLAEMVQRGEGPSEEESRRRVYRCLGCTDPEACVHFLDDHLGAGTKAEVAPAYCRNKLTLERLAAG</sequence>
<feature type="domain" description="DUF6455" evidence="1">
    <location>
        <begin position="1"/>
        <end position="88"/>
    </location>
</feature>
<protein>
    <recommendedName>
        <fullName evidence="1">DUF6455 domain-containing protein</fullName>
    </recommendedName>
</protein>
<dbReference type="OrthoDB" id="7961152at2"/>
<organism evidence="2 3">
    <name type="scientific">Celeribacter neptunius</name>
    <dbReference type="NCBI Taxonomy" id="588602"/>
    <lineage>
        <taxon>Bacteria</taxon>
        <taxon>Pseudomonadati</taxon>
        <taxon>Pseudomonadota</taxon>
        <taxon>Alphaproteobacteria</taxon>
        <taxon>Rhodobacterales</taxon>
        <taxon>Roseobacteraceae</taxon>
        <taxon>Celeribacter</taxon>
    </lineage>
</organism>
<dbReference type="Proteomes" id="UP000199630">
    <property type="component" value="Unassembled WGS sequence"/>
</dbReference>
<name>A0A1I3VFZ5_9RHOB</name>
<dbReference type="STRING" id="588602.SAMN04487991_3359"/>
<proteinExistence type="predicted"/>
<dbReference type="RefSeq" id="WP_090061859.1">
    <property type="nucleotide sequence ID" value="NZ_FORH01000007.1"/>
</dbReference>
<evidence type="ECO:0000313" key="2">
    <source>
        <dbReference type="EMBL" id="SFJ94334.1"/>
    </source>
</evidence>
<dbReference type="EMBL" id="FORH01000007">
    <property type="protein sequence ID" value="SFJ94334.1"/>
    <property type="molecule type" value="Genomic_DNA"/>
</dbReference>
<evidence type="ECO:0000313" key="3">
    <source>
        <dbReference type="Proteomes" id="UP000199630"/>
    </source>
</evidence>
<dbReference type="Pfam" id="PF20056">
    <property type="entry name" value="DUF6455"/>
    <property type="match status" value="1"/>
</dbReference>
<dbReference type="AlphaFoldDB" id="A0A1I3VFZ5"/>
<dbReference type="InterPro" id="IPR045601">
    <property type="entry name" value="DUF6455"/>
</dbReference>
<gene>
    <name evidence="2" type="ORF">SAMN04487991_3359</name>
</gene>
<accession>A0A1I3VFZ5</accession>
<evidence type="ECO:0000259" key="1">
    <source>
        <dbReference type="Pfam" id="PF20056"/>
    </source>
</evidence>
<reference evidence="3" key="1">
    <citation type="submission" date="2016-10" db="EMBL/GenBank/DDBJ databases">
        <authorList>
            <person name="Varghese N."/>
            <person name="Submissions S."/>
        </authorList>
    </citation>
    <scope>NUCLEOTIDE SEQUENCE [LARGE SCALE GENOMIC DNA]</scope>
    <source>
        <strain evidence="3">DSM 26471</strain>
    </source>
</reference>
<keyword evidence="3" id="KW-1185">Reference proteome</keyword>